<proteinExistence type="predicted"/>
<organism evidence="3 4">
    <name type="scientific">Pseudahrensia aquimaris</name>
    <dbReference type="NCBI Taxonomy" id="744461"/>
    <lineage>
        <taxon>Bacteria</taxon>
        <taxon>Pseudomonadati</taxon>
        <taxon>Pseudomonadota</taxon>
        <taxon>Alphaproteobacteria</taxon>
        <taxon>Hyphomicrobiales</taxon>
        <taxon>Ahrensiaceae</taxon>
        <taxon>Pseudahrensia</taxon>
    </lineage>
</organism>
<gene>
    <name evidence="3" type="ORF">ACFQ14_11745</name>
</gene>
<protein>
    <submittedName>
        <fullName evidence="3">CAP domain-containing protein</fullName>
    </submittedName>
</protein>
<evidence type="ECO:0000313" key="3">
    <source>
        <dbReference type="EMBL" id="MFD0917082.1"/>
    </source>
</evidence>
<evidence type="ECO:0000256" key="1">
    <source>
        <dbReference type="SAM" id="MobiDB-lite"/>
    </source>
</evidence>
<feature type="domain" description="SCP" evidence="2">
    <location>
        <begin position="26"/>
        <end position="141"/>
    </location>
</feature>
<feature type="region of interest" description="Disordered" evidence="1">
    <location>
        <begin position="1"/>
        <end position="25"/>
    </location>
</feature>
<dbReference type="InterPro" id="IPR014044">
    <property type="entry name" value="CAP_dom"/>
</dbReference>
<dbReference type="InterPro" id="IPR035940">
    <property type="entry name" value="CAP_sf"/>
</dbReference>
<comment type="caution">
    <text evidence="3">The sequence shown here is derived from an EMBL/GenBank/DDBJ whole genome shotgun (WGS) entry which is preliminary data.</text>
</comment>
<dbReference type="SUPFAM" id="SSF55797">
    <property type="entry name" value="PR-1-like"/>
    <property type="match status" value="1"/>
</dbReference>
<keyword evidence="4" id="KW-1185">Reference proteome</keyword>
<evidence type="ECO:0000259" key="2">
    <source>
        <dbReference type="Pfam" id="PF00188"/>
    </source>
</evidence>
<dbReference type="Pfam" id="PF00188">
    <property type="entry name" value="CAP"/>
    <property type="match status" value="1"/>
</dbReference>
<dbReference type="CDD" id="cd05379">
    <property type="entry name" value="CAP_bacterial"/>
    <property type="match status" value="1"/>
</dbReference>
<evidence type="ECO:0000313" key="4">
    <source>
        <dbReference type="Proteomes" id="UP001597101"/>
    </source>
</evidence>
<dbReference type="Gene3D" id="3.40.33.10">
    <property type="entry name" value="CAP"/>
    <property type="match status" value="1"/>
</dbReference>
<dbReference type="RefSeq" id="WP_377212921.1">
    <property type="nucleotide sequence ID" value="NZ_JBHTJV010000009.1"/>
</dbReference>
<reference evidence="4" key="1">
    <citation type="journal article" date="2019" name="Int. J. Syst. Evol. Microbiol.">
        <title>The Global Catalogue of Microorganisms (GCM) 10K type strain sequencing project: providing services to taxonomists for standard genome sequencing and annotation.</title>
        <authorList>
            <consortium name="The Broad Institute Genomics Platform"/>
            <consortium name="The Broad Institute Genome Sequencing Center for Infectious Disease"/>
            <person name="Wu L."/>
            <person name="Ma J."/>
        </authorList>
    </citation>
    <scope>NUCLEOTIDE SEQUENCE [LARGE SCALE GENOMIC DNA]</scope>
    <source>
        <strain evidence="4">CCUG 60023</strain>
    </source>
</reference>
<accession>A0ABW3FLP5</accession>
<dbReference type="EMBL" id="JBHTJV010000009">
    <property type="protein sequence ID" value="MFD0917082.1"/>
    <property type="molecule type" value="Genomic_DNA"/>
</dbReference>
<dbReference type="PANTHER" id="PTHR31157">
    <property type="entry name" value="SCP DOMAIN-CONTAINING PROTEIN"/>
    <property type="match status" value="1"/>
</dbReference>
<dbReference type="PANTHER" id="PTHR31157:SF1">
    <property type="entry name" value="SCP DOMAIN-CONTAINING PROTEIN"/>
    <property type="match status" value="1"/>
</dbReference>
<dbReference type="Proteomes" id="UP001597101">
    <property type="component" value="Unassembled WGS sequence"/>
</dbReference>
<sequence>MAGCTSTSVLESGLNVSGNTKSQYSSVNDVRRKFGLSVLQRDPVLERMAKEQSRLMAKHLKMTHNTERGQRFAQRLKRAGYNRLAAENLAEGYKSRGETMDAWVRSKPHRRNMLNPRMKRYGLGVVETDHPTRGKRKYWTLVLGG</sequence>
<name>A0ABW3FLP5_9HYPH</name>